<name>A0AAX3EQQ5_PAEUR</name>
<dbReference type="RefSeq" id="WP_264398923.1">
    <property type="nucleotide sequence ID" value="NZ_CP101183.1"/>
</dbReference>
<proteinExistence type="predicted"/>
<protein>
    <submittedName>
        <fullName evidence="1">Uncharacterized protein</fullName>
    </submittedName>
</protein>
<evidence type="ECO:0000313" key="1">
    <source>
        <dbReference type="EMBL" id="UYW00154.1"/>
    </source>
</evidence>
<geneLocation type="plasmid" evidence="1 2">
    <name>unnamed4</name>
</geneLocation>
<dbReference type="AlphaFoldDB" id="A0AAX3EQQ5"/>
<reference evidence="1" key="1">
    <citation type="submission" date="2022-07" db="EMBL/GenBank/DDBJ databases">
        <authorList>
            <person name="Wu T."/>
        </authorList>
    </citation>
    <scope>NUCLEOTIDE SEQUENCE</scope>
    <source>
        <strain evidence="1">SD-1</strain>
        <plasmid evidence="1">unnamed4</plasmid>
    </source>
</reference>
<accession>A0AAX3EQQ5</accession>
<gene>
    <name evidence="1" type="ORF">NL394_23430</name>
</gene>
<sequence length="139" mass="14688">MRTFIHTNYGETKYIDAATITDITVTGANGGVVRVITPSGDKGHDPEISNTANRGGHAVAVLGAAPKRDNHGTEKTSAEERAARKNQAAVLAEHLIHAICRAEAIAKREGNGAVIRFDPENAKWTITDLGKTATSPGYA</sequence>
<keyword evidence="1" id="KW-0614">Plasmid</keyword>
<dbReference type="EMBL" id="CP101189">
    <property type="protein sequence ID" value="UYW00154.1"/>
    <property type="molecule type" value="Genomic_DNA"/>
</dbReference>
<organism evidence="1 2">
    <name type="scientific">Paenarthrobacter ureafaciens</name>
    <dbReference type="NCBI Taxonomy" id="37931"/>
    <lineage>
        <taxon>Bacteria</taxon>
        <taxon>Bacillati</taxon>
        <taxon>Actinomycetota</taxon>
        <taxon>Actinomycetes</taxon>
        <taxon>Micrococcales</taxon>
        <taxon>Micrococcaceae</taxon>
        <taxon>Paenarthrobacter</taxon>
    </lineage>
</organism>
<evidence type="ECO:0000313" key="2">
    <source>
        <dbReference type="Proteomes" id="UP001163293"/>
    </source>
</evidence>
<dbReference type="Proteomes" id="UP001163293">
    <property type="component" value="Plasmid unnamed4"/>
</dbReference>
<keyword evidence="2" id="KW-1185">Reference proteome</keyword>